<accession>A0AAW0QB42</accession>
<reference evidence="1 2" key="1">
    <citation type="submission" date="2023-01" db="EMBL/GenBank/DDBJ databases">
        <title>Analysis of 21 Apiospora genomes using comparative genomics revels a genus with tremendous synthesis potential of carbohydrate active enzymes and secondary metabolites.</title>
        <authorList>
            <person name="Sorensen T."/>
        </authorList>
    </citation>
    <scope>NUCLEOTIDE SEQUENCE [LARGE SCALE GENOMIC DNA]</scope>
    <source>
        <strain evidence="1 2">CBS 117206</strain>
    </source>
</reference>
<dbReference type="Proteomes" id="UP001392437">
    <property type="component" value="Unassembled WGS sequence"/>
</dbReference>
<dbReference type="AlphaFoldDB" id="A0AAW0QB42"/>
<keyword evidence="2" id="KW-1185">Reference proteome</keyword>
<sequence length="69" mass="7210">MARQRAPPSFFQGPLGLGLGQPIIIVIISIESLSMSNCTALIDLPAPEAIQRQGTLSQHLATKPTGSAV</sequence>
<name>A0AAW0QB42_9PEZI</name>
<proteinExistence type="predicted"/>
<protein>
    <submittedName>
        <fullName evidence="1">Uncharacterized protein</fullName>
    </submittedName>
</protein>
<organism evidence="1 2">
    <name type="scientific">Apiospora kogelbergensis</name>
    <dbReference type="NCBI Taxonomy" id="1337665"/>
    <lineage>
        <taxon>Eukaryota</taxon>
        <taxon>Fungi</taxon>
        <taxon>Dikarya</taxon>
        <taxon>Ascomycota</taxon>
        <taxon>Pezizomycotina</taxon>
        <taxon>Sordariomycetes</taxon>
        <taxon>Xylariomycetidae</taxon>
        <taxon>Amphisphaeriales</taxon>
        <taxon>Apiosporaceae</taxon>
        <taxon>Apiospora</taxon>
    </lineage>
</organism>
<dbReference type="EMBL" id="JAQQWP010000009">
    <property type="protein sequence ID" value="KAK8099875.1"/>
    <property type="molecule type" value="Genomic_DNA"/>
</dbReference>
<comment type="caution">
    <text evidence="1">The sequence shown here is derived from an EMBL/GenBank/DDBJ whole genome shotgun (WGS) entry which is preliminary data.</text>
</comment>
<evidence type="ECO:0000313" key="2">
    <source>
        <dbReference type="Proteomes" id="UP001392437"/>
    </source>
</evidence>
<gene>
    <name evidence="1" type="ORF">PG999_010249</name>
</gene>
<evidence type="ECO:0000313" key="1">
    <source>
        <dbReference type="EMBL" id="KAK8099875.1"/>
    </source>
</evidence>